<dbReference type="Pfam" id="PF13639">
    <property type="entry name" value="zf-RING_2"/>
    <property type="match status" value="1"/>
</dbReference>
<organism evidence="3 4">
    <name type="scientific">Corchorus capsularis</name>
    <name type="common">Jute</name>
    <dbReference type="NCBI Taxonomy" id="210143"/>
    <lineage>
        <taxon>Eukaryota</taxon>
        <taxon>Viridiplantae</taxon>
        <taxon>Streptophyta</taxon>
        <taxon>Embryophyta</taxon>
        <taxon>Tracheophyta</taxon>
        <taxon>Spermatophyta</taxon>
        <taxon>Magnoliopsida</taxon>
        <taxon>eudicotyledons</taxon>
        <taxon>Gunneridae</taxon>
        <taxon>Pentapetalae</taxon>
        <taxon>rosids</taxon>
        <taxon>malvids</taxon>
        <taxon>Malvales</taxon>
        <taxon>Malvaceae</taxon>
        <taxon>Grewioideae</taxon>
        <taxon>Apeibeae</taxon>
        <taxon>Corchorus</taxon>
    </lineage>
</organism>
<dbReference type="STRING" id="210143.A0A1R3KHF2"/>
<keyword evidence="1" id="KW-0863">Zinc-finger</keyword>
<evidence type="ECO:0000313" key="4">
    <source>
        <dbReference type="Proteomes" id="UP000188268"/>
    </source>
</evidence>
<dbReference type="PANTHER" id="PTHR22765:SF434">
    <property type="entry name" value="GB|AAD18119.1-RELATED"/>
    <property type="match status" value="1"/>
</dbReference>
<dbReference type="Gene3D" id="3.30.40.10">
    <property type="entry name" value="Zinc/RING finger domain, C3HC4 (zinc finger)"/>
    <property type="match status" value="1"/>
</dbReference>
<dbReference type="SUPFAM" id="SSF57850">
    <property type="entry name" value="RING/U-box"/>
    <property type="match status" value="1"/>
</dbReference>
<dbReference type="InterPro" id="IPR001841">
    <property type="entry name" value="Znf_RING"/>
</dbReference>
<evidence type="ECO:0000313" key="3">
    <source>
        <dbReference type="EMBL" id="OMP06527.1"/>
    </source>
</evidence>
<dbReference type="CDD" id="cd16454">
    <property type="entry name" value="RING-H2_PA-TM-RING"/>
    <property type="match status" value="1"/>
</dbReference>
<dbReference type="EMBL" id="AWWV01004886">
    <property type="protein sequence ID" value="OMP06527.1"/>
    <property type="molecule type" value="Genomic_DNA"/>
</dbReference>
<dbReference type="PANTHER" id="PTHR22765">
    <property type="entry name" value="RING FINGER AND PROTEASE ASSOCIATED DOMAIN-CONTAINING"/>
    <property type="match status" value="1"/>
</dbReference>
<feature type="domain" description="RING-type" evidence="2">
    <location>
        <begin position="205"/>
        <end position="247"/>
    </location>
</feature>
<protein>
    <submittedName>
        <fullName evidence="3">Zinc finger, RING-type</fullName>
    </submittedName>
</protein>
<evidence type="ECO:0000259" key="2">
    <source>
        <dbReference type="PROSITE" id="PS50089"/>
    </source>
</evidence>
<dbReference type="Gramene" id="OMP06527">
    <property type="protein sequence ID" value="OMP06527"/>
    <property type="gene ID" value="CCACVL1_01530"/>
</dbReference>
<dbReference type="GO" id="GO:0008270">
    <property type="term" value="F:zinc ion binding"/>
    <property type="evidence" value="ECO:0007669"/>
    <property type="project" value="UniProtKB-KW"/>
</dbReference>
<keyword evidence="1" id="KW-0862">Zinc</keyword>
<dbReference type="AlphaFoldDB" id="A0A1R3KHF2"/>
<gene>
    <name evidence="3" type="ORF">CCACVL1_01530</name>
</gene>
<dbReference type="PROSITE" id="PS50089">
    <property type="entry name" value="ZF_RING_2"/>
    <property type="match status" value="1"/>
</dbReference>
<comment type="caution">
    <text evidence="3">The sequence shown here is derived from an EMBL/GenBank/DDBJ whole genome shotgun (WGS) entry which is preliminary data.</text>
</comment>
<dbReference type="GO" id="GO:0006511">
    <property type="term" value="P:ubiquitin-dependent protein catabolic process"/>
    <property type="evidence" value="ECO:0007669"/>
    <property type="project" value="TreeGrafter"/>
</dbReference>
<dbReference type="InterPro" id="IPR013083">
    <property type="entry name" value="Znf_RING/FYVE/PHD"/>
</dbReference>
<accession>A0A1R3KHF2</accession>
<dbReference type="OrthoDB" id="986159at2759"/>
<keyword evidence="1" id="KW-0479">Metal-binding</keyword>
<proteinExistence type="predicted"/>
<dbReference type="InterPro" id="IPR051826">
    <property type="entry name" value="E3_ubiquitin-ligase_domain"/>
</dbReference>
<sequence>MSFSRFQEIPQLQSVRLFYWNTSLPIPQPDGGDGQFLFLMKDRTLGSPAEWNSKEFSRPIAHNVPFDFESLSSEKDIEELVYDALWDLEKFKEEENITALGKSISEFLFKNYGLGISNPNSPKPVIVVEFNQTWVIDRSGEGMGEVAIFDRCNYDEAADEEFIELRLRHLLGVPVESEPLRLTQVPSLDSFKQFESAGDPDDGTCAICLEGFSVSGNSRFKLPCSHVFHGDCVTRWLWRKRSCPLCRFQL</sequence>
<reference evidence="3 4" key="1">
    <citation type="submission" date="2013-09" db="EMBL/GenBank/DDBJ databases">
        <title>Corchorus capsularis genome sequencing.</title>
        <authorList>
            <person name="Alam M."/>
            <person name="Haque M.S."/>
            <person name="Islam M.S."/>
            <person name="Emdad E.M."/>
            <person name="Islam M.M."/>
            <person name="Ahmed B."/>
            <person name="Halim A."/>
            <person name="Hossen Q.M.M."/>
            <person name="Hossain M.Z."/>
            <person name="Ahmed R."/>
            <person name="Khan M.M."/>
            <person name="Islam R."/>
            <person name="Rashid M.M."/>
            <person name="Khan S.A."/>
            <person name="Rahman M.S."/>
            <person name="Alam M."/>
        </authorList>
    </citation>
    <scope>NUCLEOTIDE SEQUENCE [LARGE SCALE GENOMIC DNA]</scope>
    <source>
        <strain evidence="4">cv. CVL-1</strain>
        <tissue evidence="3">Whole seedling</tissue>
    </source>
</reference>
<evidence type="ECO:0000256" key="1">
    <source>
        <dbReference type="PROSITE-ProRule" id="PRU00175"/>
    </source>
</evidence>
<dbReference type="Proteomes" id="UP000188268">
    <property type="component" value="Unassembled WGS sequence"/>
</dbReference>
<dbReference type="GO" id="GO:0061630">
    <property type="term" value="F:ubiquitin protein ligase activity"/>
    <property type="evidence" value="ECO:0007669"/>
    <property type="project" value="TreeGrafter"/>
</dbReference>
<keyword evidence="4" id="KW-1185">Reference proteome</keyword>
<name>A0A1R3KHF2_COCAP</name>
<dbReference type="SMART" id="SM00184">
    <property type="entry name" value="RING"/>
    <property type="match status" value="1"/>
</dbReference>